<comment type="pathway">
    <text evidence="1">Carbohydrate acid metabolism.</text>
</comment>
<dbReference type="PANTHER" id="PTHR30246">
    <property type="entry name" value="2-KETO-3-DEOXY-6-PHOSPHOGLUCONATE ALDOLASE"/>
    <property type="match status" value="1"/>
</dbReference>
<dbReference type="Proteomes" id="UP000016703">
    <property type="component" value="Chromosome"/>
</dbReference>
<gene>
    <name evidence="6" type="ORF">LMON_2039</name>
</gene>
<dbReference type="Pfam" id="PF01081">
    <property type="entry name" value="Aldolase"/>
    <property type="match status" value="1"/>
</dbReference>
<keyword evidence="5" id="KW-0119">Carbohydrate metabolism</keyword>
<keyword evidence="4" id="KW-0456">Lyase</keyword>
<proteinExistence type="inferred from homology"/>
<dbReference type="PANTHER" id="PTHR30246:SF1">
    <property type="entry name" value="2-DEHYDRO-3-DEOXY-6-PHOSPHOGALACTONATE ALDOLASE-RELATED"/>
    <property type="match status" value="1"/>
</dbReference>
<accession>A0A3Q0NG00</accession>
<protein>
    <submittedName>
        <fullName evidence="6">Uncharacterized protein</fullName>
    </submittedName>
</protein>
<evidence type="ECO:0000313" key="6">
    <source>
        <dbReference type="EMBL" id="CDG45891.1"/>
    </source>
</evidence>
<evidence type="ECO:0000256" key="5">
    <source>
        <dbReference type="ARBA" id="ARBA00023277"/>
    </source>
</evidence>
<organism evidence="6 7">
    <name type="scientific">Listeria monocytogenes serotype 1/2a (strain EGD / Mackaness)</name>
    <dbReference type="NCBI Taxonomy" id="1334565"/>
    <lineage>
        <taxon>Bacteria</taxon>
        <taxon>Bacillati</taxon>
        <taxon>Bacillota</taxon>
        <taxon>Bacilli</taxon>
        <taxon>Bacillales</taxon>
        <taxon>Listeriaceae</taxon>
        <taxon>Listeria</taxon>
    </lineage>
</organism>
<evidence type="ECO:0000256" key="4">
    <source>
        <dbReference type="ARBA" id="ARBA00023239"/>
    </source>
</evidence>
<evidence type="ECO:0000256" key="2">
    <source>
        <dbReference type="ARBA" id="ARBA00006906"/>
    </source>
</evidence>
<dbReference type="AlphaFoldDB" id="A0A3Q0NG00"/>
<dbReference type="InterPro" id="IPR000887">
    <property type="entry name" value="Aldlse_KDPG_KHG"/>
</dbReference>
<dbReference type="SUPFAM" id="SSF51569">
    <property type="entry name" value="Aldolase"/>
    <property type="match status" value="1"/>
</dbReference>
<sequence>MTPGFEKSIVEECIKQDIAVFPGVFSPGEIMEGIQLGIEIFKVFPAGTLGPTYIKNLRGPFPNIHLMAVGGIDAGNIAEFKAAGCNSYAIGSELVPRGATKTMLNQIRENAKAFQR</sequence>
<evidence type="ECO:0000256" key="1">
    <source>
        <dbReference type="ARBA" id="ARBA00004761"/>
    </source>
</evidence>
<reference evidence="6 7" key="1">
    <citation type="journal article" date="2014" name="MBio">
        <title>Comparison of widely used Listeria monocytogenes strains EGD, 10403S, and EGD-e highlights genomic variations underlying differences in pathogenicity.</title>
        <authorList>
            <person name="Becavin C."/>
            <person name="Bouchier C."/>
            <person name="Lechat P."/>
            <person name="Archambaud C."/>
            <person name="Creno S."/>
            <person name="Gouin E."/>
            <person name="Wu Z."/>
            <person name="Kuhbacher A."/>
            <person name="Brisse S."/>
            <person name="Pucciarelli M.G."/>
            <person name="Garcia-del Portillo F."/>
            <person name="Hain T."/>
            <person name="Portnoy D.A."/>
            <person name="Chakraborty T."/>
            <person name="Lecuit M."/>
            <person name="Pizarro-Cerda J."/>
            <person name="Moszer I."/>
            <person name="Bierne H."/>
            <person name="Cossart P."/>
        </authorList>
    </citation>
    <scope>NUCLEOTIDE SEQUENCE [LARGE SCALE GENOMIC DNA]</scope>
    <source>
        <strain evidence="7">EGD / Mackaness</strain>
    </source>
</reference>
<dbReference type="KEGG" id="lmod:LMON_2039"/>
<dbReference type="GO" id="GO:0016829">
    <property type="term" value="F:lyase activity"/>
    <property type="evidence" value="ECO:0007669"/>
    <property type="project" value="UniProtKB-KW"/>
</dbReference>
<dbReference type="CDD" id="cd00452">
    <property type="entry name" value="KDPG_aldolase"/>
    <property type="match status" value="1"/>
</dbReference>
<evidence type="ECO:0000256" key="3">
    <source>
        <dbReference type="ARBA" id="ARBA00011233"/>
    </source>
</evidence>
<evidence type="ECO:0000313" key="7">
    <source>
        <dbReference type="Proteomes" id="UP000016703"/>
    </source>
</evidence>
<dbReference type="EMBL" id="HG421741">
    <property type="protein sequence ID" value="CDG45891.1"/>
    <property type="molecule type" value="Genomic_DNA"/>
</dbReference>
<name>A0A3Q0NG00_LISMG</name>
<dbReference type="Gene3D" id="3.20.20.70">
    <property type="entry name" value="Aldolase class I"/>
    <property type="match status" value="1"/>
</dbReference>
<comment type="similarity">
    <text evidence="2">Belongs to the KHG/KDPG aldolase family.</text>
</comment>
<dbReference type="InterPro" id="IPR013785">
    <property type="entry name" value="Aldolase_TIM"/>
</dbReference>
<comment type="subunit">
    <text evidence="3">Homotrimer.</text>
</comment>